<dbReference type="PROSITE" id="PS51192">
    <property type="entry name" value="HELICASE_ATP_BIND_1"/>
    <property type="match status" value="1"/>
</dbReference>
<dbReference type="PROSITE" id="PS51643">
    <property type="entry name" value="HD_CAS3"/>
    <property type="match status" value="1"/>
</dbReference>
<dbReference type="Pfam" id="PF01966">
    <property type="entry name" value="HD"/>
    <property type="match status" value="1"/>
</dbReference>
<dbReference type="SUPFAM" id="SSF52540">
    <property type="entry name" value="P-loop containing nucleoside triphosphate hydrolases"/>
    <property type="match status" value="1"/>
</dbReference>
<evidence type="ECO:0000313" key="6">
    <source>
        <dbReference type="EMBL" id="ASO20242.1"/>
    </source>
</evidence>
<dbReference type="Pfam" id="PF22590">
    <property type="entry name" value="Cas3-like_C_2"/>
    <property type="match status" value="1"/>
</dbReference>
<keyword evidence="7" id="KW-1185">Reference proteome</keyword>
<dbReference type="GO" id="GO:0005524">
    <property type="term" value="F:ATP binding"/>
    <property type="evidence" value="ECO:0007669"/>
    <property type="project" value="UniProtKB-KW"/>
</dbReference>
<dbReference type="Gene3D" id="3.40.50.300">
    <property type="entry name" value="P-loop containing nucleotide triphosphate hydrolases"/>
    <property type="match status" value="2"/>
</dbReference>
<evidence type="ECO:0000256" key="4">
    <source>
        <dbReference type="ARBA" id="ARBA00022840"/>
    </source>
</evidence>
<keyword evidence="5" id="KW-0051">Antiviral defense</keyword>
<evidence type="ECO:0000313" key="7">
    <source>
        <dbReference type="Proteomes" id="UP000204221"/>
    </source>
</evidence>
<dbReference type="AlphaFoldDB" id="A0A221W342"/>
<dbReference type="InterPro" id="IPR027417">
    <property type="entry name" value="P-loop_NTPase"/>
</dbReference>
<evidence type="ECO:0000256" key="3">
    <source>
        <dbReference type="ARBA" id="ARBA00022806"/>
    </source>
</evidence>
<accession>A0A221W342</accession>
<protein>
    <submittedName>
        <fullName evidence="6">DEAD/DEAH box helicase</fullName>
    </submittedName>
</protein>
<dbReference type="Pfam" id="PF00270">
    <property type="entry name" value="DEAD"/>
    <property type="match status" value="1"/>
</dbReference>
<dbReference type="RefSeq" id="WP_093941605.1">
    <property type="nucleotide sequence ID" value="NZ_CP022521.1"/>
</dbReference>
<name>A0A221W342_9PSEU</name>
<dbReference type="InterPro" id="IPR011545">
    <property type="entry name" value="DEAD/DEAH_box_helicase_dom"/>
</dbReference>
<dbReference type="OrthoDB" id="9810236at2"/>
<dbReference type="InterPro" id="IPR014001">
    <property type="entry name" value="Helicase_ATP-bd"/>
</dbReference>
<gene>
    <name evidence="6" type="ORF">AHOG_12995</name>
</gene>
<organism evidence="6 7">
    <name type="scientific">Actinoalloteichus hoggarensis</name>
    <dbReference type="NCBI Taxonomy" id="1470176"/>
    <lineage>
        <taxon>Bacteria</taxon>
        <taxon>Bacillati</taxon>
        <taxon>Actinomycetota</taxon>
        <taxon>Actinomycetes</taxon>
        <taxon>Pseudonocardiales</taxon>
        <taxon>Pseudonocardiaceae</taxon>
        <taxon>Actinoalloteichus</taxon>
    </lineage>
</organism>
<evidence type="ECO:0000256" key="5">
    <source>
        <dbReference type="ARBA" id="ARBA00023118"/>
    </source>
</evidence>
<dbReference type="GO" id="GO:0016787">
    <property type="term" value="F:hydrolase activity"/>
    <property type="evidence" value="ECO:0007669"/>
    <property type="project" value="UniProtKB-KW"/>
</dbReference>
<dbReference type="GO" id="GO:0004386">
    <property type="term" value="F:helicase activity"/>
    <property type="evidence" value="ECO:0007669"/>
    <property type="project" value="UniProtKB-KW"/>
</dbReference>
<evidence type="ECO:0000256" key="2">
    <source>
        <dbReference type="ARBA" id="ARBA00022801"/>
    </source>
</evidence>
<dbReference type="NCBIfam" id="TIGR01596">
    <property type="entry name" value="cas3_HD"/>
    <property type="match status" value="1"/>
</dbReference>
<dbReference type="InterPro" id="IPR006483">
    <property type="entry name" value="CRISPR-assoc_Cas3_HD"/>
</dbReference>
<keyword evidence="1" id="KW-0547">Nucleotide-binding</keyword>
<reference evidence="6 7" key="1">
    <citation type="submission" date="2017-07" db="EMBL/GenBank/DDBJ databases">
        <title>Complete genome sequence of Actinoalloteichus hoggarensis DSM 45943, type strain of Actinoalloteichus hoggarensis.</title>
        <authorList>
            <person name="Ruckert C."/>
            <person name="Nouioui I."/>
            <person name="Willmese J."/>
            <person name="van Wezel G."/>
            <person name="Klenk H.-P."/>
            <person name="Kalinowski J."/>
            <person name="Zotchev S.B."/>
        </authorList>
    </citation>
    <scope>NUCLEOTIDE SEQUENCE [LARGE SCALE GENOMIC DNA]</scope>
    <source>
        <strain evidence="6 7">DSM 45943</strain>
    </source>
</reference>
<dbReference type="CDD" id="cd17930">
    <property type="entry name" value="DEXHc_cas3"/>
    <property type="match status" value="1"/>
</dbReference>
<dbReference type="InterPro" id="IPR054712">
    <property type="entry name" value="Cas3-like_dom"/>
</dbReference>
<dbReference type="GO" id="GO:0003676">
    <property type="term" value="F:nucleic acid binding"/>
    <property type="evidence" value="ECO:0007669"/>
    <property type="project" value="InterPro"/>
</dbReference>
<keyword evidence="4" id="KW-0067">ATP-binding</keyword>
<keyword evidence="3 6" id="KW-0347">Helicase</keyword>
<dbReference type="Proteomes" id="UP000204221">
    <property type="component" value="Chromosome"/>
</dbReference>
<dbReference type="SMART" id="SM00487">
    <property type="entry name" value="DEXDc"/>
    <property type="match status" value="1"/>
</dbReference>
<evidence type="ECO:0000256" key="1">
    <source>
        <dbReference type="ARBA" id="ARBA00022741"/>
    </source>
</evidence>
<proteinExistence type="predicted"/>
<dbReference type="GO" id="GO:0051607">
    <property type="term" value="P:defense response to virus"/>
    <property type="evidence" value="ECO:0007669"/>
    <property type="project" value="UniProtKB-KW"/>
</dbReference>
<dbReference type="InterPro" id="IPR006674">
    <property type="entry name" value="HD_domain"/>
</dbReference>
<dbReference type="Gene3D" id="1.10.3210.10">
    <property type="entry name" value="Hypothetical protein af1432"/>
    <property type="match status" value="1"/>
</dbReference>
<sequence length="754" mass="83328">MDAQRTMYAHSRPLTPVEHWHRCGDHAEGTARLARSFAEPLNAADLGEVLGLCHDAGKCLYSWQRRLLVVGRQNGRRGHIGIPHADVGAHLLRRVAGPAALTVLGHHKGLTTVGELADLPTDPESAARFAEAGRAFLREVPRAEAMLTGPTLLPAAWEADRSVCDIGLRLLYSALVDADYLDTGAFMAATEVRLGEPLDPVSLLERFDRVRSESASPVSALNLLRGEIHDQAVQAAVRPRGIYRLATGTGTGKTLASTGFALHHAREHRLRRVIMAVPFITITRQNAEVLRHHLGADTVLEDHSAVDLSESRMKLAAENWDAPFIVTTTVQLFQSLFSRRPGPMRKLHRIAGSVIVLDEVQALPAEMLVPILDALRVLVEHFGCTVLLCSATQPTFDSLPVWENLCVEGEKRGVEDIVTVPKERLDRARSVRYRFWTDPKPTWDEVARDAATRRQALLIVNTRDDARALHDACLRAAEGHRVLHISRNMCDLHVMAMLDLAGKILGDDEKLLVVTTQLIEAGVDVDFPAVYRARATAEAHLQSAGRCDREGRRGDGVVIIFDPVGGGLPGGYYRTAAEVAKSRFGPGRAAPDDLDAVRTYFEDVYARLGLNSDGHPRNKLNWQDWHHITENRRRGSFRDVADGPHRFRMIDKDGMAVVISAYRGEDGTADCSEQLAALRDPATRPSQQREALRTLQPYVVSFNDQTMERPEVRRRLVPVIEDVLYEWTGGYDLQTGVDVAPADSPAEGRAVVRT</sequence>
<dbReference type="KEGG" id="ahg:AHOG_12995"/>
<dbReference type="EMBL" id="CP022521">
    <property type="protein sequence ID" value="ASO20242.1"/>
    <property type="molecule type" value="Genomic_DNA"/>
</dbReference>
<keyword evidence="2" id="KW-0378">Hydrolase</keyword>
<dbReference type="CDD" id="cd09641">
    <property type="entry name" value="Cas3''_I"/>
    <property type="match status" value="1"/>
</dbReference>